<proteinExistence type="predicted"/>
<organism evidence="1">
    <name type="scientific">candidate division CPR1 bacterium ADurb.Bin160</name>
    <dbReference type="NCBI Taxonomy" id="1852826"/>
    <lineage>
        <taxon>Bacteria</taxon>
        <taxon>candidate division CPR1</taxon>
    </lineage>
</organism>
<comment type="caution">
    <text evidence="1">The sequence shown here is derived from an EMBL/GenBank/DDBJ whole genome shotgun (WGS) entry which is preliminary data.</text>
</comment>
<gene>
    <name evidence="1" type="ORF">BWY04_00578</name>
</gene>
<dbReference type="Proteomes" id="UP000485621">
    <property type="component" value="Unassembled WGS sequence"/>
</dbReference>
<protein>
    <submittedName>
        <fullName evidence="1">Uncharacterized protein</fullName>
    </submittedName>
</protein>
<accession>A0A1V5ZP61</accession>
<evidence type="ECO:0000313" key="1">
    <source>
        <dbReference type="EMBL" id="OQB41868.1"/>
    </source>
</evidence>
<name>A0A1V5ZP61_9BACT</name>
<sequence>MNNQNLIDLAKQKLLDKRISNGFTLFLNENQFPRRQTEIAEIIGRSLIKQLIPYNSSYCLTRKQTQQLALVL</sequence>
<reference evidence="1" key="1">
    <citation type="submission" date="2017-02" db="EMBL/GenBank/DDBJ databases">
        <title>Delving into the versatile metabolic prowess of the omnipresent phylum Bacteroidetes.</title>
        <authorList>
            <person name="Nobu M.K."/>
            <person name="Mei R."/>
            <person name="Narihiro T."/>
            <person name="Kuroda K."/>
            <person name="Liu W.-T."/>
        </authorList>
    </citation>
    <scope>NUCLEOTIDE SEQUENCE</scope>
    <source>
        <strain evidence="1">ADurb.Bin160</strain>
    </source>
</reference>
<dbReference type="EMBL" id="MWDB01000009">
    <property type="protein sequence ID" value="OQB41868.1"/>
    <property type="molecule type" value="Genomic_DNA"/>
</dbReference>
<dbReference type="AlphaFoldDB" id="A0A1V5ZP61"/>